<evidence type="ECO:0000256" key="2">
    <source>
        <dbReference type="ARBA" id="ARBA00023125"/>
    </source>
</evidence>
<dbReference type="Gene3D" id="1.10.10.60">
    <property type="entry name" value="Homeodomain-like"/>
    <property type="match status" value="1"/>
</dbReference>
<keyword evidence="1" id="KW-0805">Transcription regulation</keyword>
<dbReference type="EMBL" id="JAGINW010000001">
    <property type="protein sequence ID" value="MBP2323949.1"/>
    <property type="molecule type" value="Genomic_DNA"/>
</dbReference>
<reference evidence="5 6" key="1">
    <citation type="submission" date="2021-03" db="EMBL/GenBank/DDBJ databases">
        <title>Sequencing the genomes of 1000 actinobacteria strains.</title>
        <authorList>
            <person name="Klenk H.-P."/>
        </authorList>
    </citation>
    <scope>NUCLEOTIDE SEQUENCE [LARGE SCALE GENOMIC DNA]</scope>
    <source>
        <strain evidence="5 6">DSM 46670</strain>
    </source>
</reference>
<dbReference type="RefSeq" id="WP_209640942.1">
    <property type="nucleotide sequence ID" value="NZ_JAGINW010000001.1"/>
</dbReference>
<dbReference type="Proteomes" id="UP001519332">
    <property type="component" value="Unassembled WGS sequence"/>
</dbReference>
<dbReference type="InterPro" id="IPR050204">
    <property type="entry name" value="AraC_XylS_family_regulators"/>
</dbReference>
<name>A0ABS4TIU9_9PSEU</name>
<dbReference type="InterPro" id="IPR009057">
    <property type="entry name" value="Homeodomain-like_sf"/>
</dbReference>
<gene>
    <name evidence="5" type="ORF">JOF56_004334</name>
</gene>
<dbReference type="InterPro" id="IPR018060">
    <property type="entry name" value="HTH_AraC"/>
</dbReference>
<feature type="domain" description="HTH araC/xylS-type" evidence="4">
    <location>
        <begin position="212"/>
        <end position="313"/>
    </location>
</feature>
<proteinExistence type="predicted"/>
<protein>
    <submittedName>
        <fullName evidence="5">AraC-like DNA-binding protein</fullName>
    </submittedName>
</protein>
<keyword evidence="3" id="KW-0804">Transcription</keyword>
<dbReference type="SUPFAM" id="SSF46689">
    <property type="entry name" value="Homeodomain-like"/>
    <property type="match status" value="1"/>
</dbReference>
<evidence type="ECO:0000256" key="3">
    <source>
        <dbReference type="ARBA" id="ARBA00023163"/>
    </source>
</evidence>
<evidence type="ECO:0000313" key="5">
    <source>
        <dbReference type="EMBL" id="MBP2323949.1"/>
    </source>
</evidence>
<dbReference type="InterPro" id="IPR035418">
    <property type="entry name" value="AraC-bd_2"/>
</dbReference>
<dbReference type="Pfam" id="PF14525">
    <property type="entry name" value="AraC_binding_2"/>
    <property type="match status" value="1"/>
</dbReference>
<dbReference type="Pfam" id="PF12833">
    <property type="entry name" value="HTH_18"/>
    <property type="match status" value="1"/>
</dbReference>
<evidence type="ECO:0000259" key="4">
    <source>
        <dbReference type="PROSITE" id="PS01124"/>
    </source>
</evidence>
<keyword evidence="2" id="KW-0238">DNA-binding</keyword>
<comment type="caution">
    <text evidence="5">The sequence shown here is derived from an EMBL/GenBank/DDBJ whole genome shotgun (WGS) entry which is preliminary data.</text>
</comment>
<dbReference type="SMART" id="SM00342">
    <property type="entry name" value="HTH_ARAC"/>
    <property type="match status" value="1"/>
</dbReference>
<evidence type="ECO:0000313" key="6">
    <source>
        <dbReference type="Proteomes" id="UP001519332"/>
    </source>
</evidence>
<sequence>MLSLVPAERAKVGTGIWQEQVNTGVSLHFSFEFDNPAAFAGTIKHRSLGELGMFGVACQRHTVHRRPSDLELGSDAYFLLTLQIAGDKQVTQDGRSATIRAGEFALYDSQQPLTLDVSDDYRSVNVKFRKEILGAHDADAFAHLVARTFSGEQGIAPVVWSTILSLGALSPANGASAILLAGNVIDMAATMLRTQAGITGPDGRDDQARRLRSVHAYIDERLHDPDLRVESIAAAHFVSVRYLHKLFSHSGHTPAGWIRHCRIEACKRDLADPATRAIPAAAIGARWGFGNASHFGYVFKNAIGLTPAEFREQALS</sequence>
<dbReference type="PANTHER" id="PTHR46796:SF6">
    <property type="entry name" value="ARAC SUBFAMILY"/>
    <property type="match status" value="1"/>
</dbReference>
<evidence type="ECO:0000256" key="1">
    <source>
        <dbReference type="ARBA" id="ARBA00023015"/>
    </source>
</evidence>
<organism evidence="5 6">
    <name type="scientific">Kibdelosporangium banguiense</name>
    <dbReference type="NCBI Taxonomy" id="1365924"/>
    <lineage>
        <taxon>Bacteria</taxon>
        <taxon>Bacillati</taxon>
        <taxon>Actinomycetota</taxon>
        <taxon>Actinomycetes</taxon>
        <taxon>Pseudonocardiales</taxon>
        <taxon>Pseudonocardiaceae</taxon>
        <taxon>Kibdelosporangium</taxon>
    </lineage>
</organism>
<dbReference type="PROSITE" id="PS01124">
    <property type="entry name" value="HTH_ARAC_FAMILY_2"/>
    <property type="match status" value="1"/>
</dbReference>
<accession>A0ABS4TIU9</accession>
<keyword evidence="6" id="KW-1185">Reference proteome</keyword>
<dbReference type="PANTHER" id="PTHR46796">
    <property type="entry name" value="HTH-TYPE TRANSCRIPTIONAL ACTIVATOR RHAS-RELATED"/>
    <property type="match status" value="1"/>
</dbReference>